<reference evidence="1" key="2">
    <citation type="submission" date="2015-03" db="UniProtKB">
        <authorList>
            <consortium name="EnsemblPlants"/>
        </authorList>
    </citation>
    <scope>IDENTIFICATION</scope>
</reference>
<proteinExistence type="predicted"/>
<keyword evidence="2" id="KW-1185">Reference proteome</keyword>
<name>A0A0D3BCS8_BRAOL</name>
<dbReference type="EnsemblPlants" id="Bo3g081300.1">
    <property type="protein sequence ID" value="Bo3g081300.1"/>
    <property type="gene ID" value="Bo3g081300"/>
</dbReference>
<dbReference type="Gramene" id="Bo3g081300.1">
    <property type="protein sequence ID" value="Bo3g081300.1"/>
    <property type="gene ID" value="Bo3g081300"/>
</dbReference>
<dbReference type="STRING" id="109376.A0A0D3BCS8"/>
<organism evidence="1 2">
    <name type="scientific">Brassica oleracea var. oleracea</name>
    <dbReference type="NCBI Taxonomy" id="109376"/>
    <lineage>
        <taxon>Eukaryota</taxon>
        <taxon>Viridiplantae</taxon>
        <taxon>Streptophyta</taxon>
        <taxon>Embryophyta</taxon>
        <taxon>Tracheophyta</taxon>
        <taxon>Spermatophyta</taxon>
        <taxon>Magnoliopsida</taxon>
        <taxon>eudicotyledons</taxon>
        <taxon>Gunneridae</taxon>
        <taxon>Pentapetalae</taxon>
        <taxon>rosids</taxon>
        <taxon>malvids</taxon>
        <taxon>Brassicales</taxon>
        <taxon>Brassicaceae</taxon>
        <taxon>Brassiceae</taxon>
        <taxon>Brassica</taxon>
    </lineage>
</organism>
<dbReference type="HOGENOM" id="CLU_2190676_0_0_1"/>
<protein>
    <submittedName>
        <fullName evidence="1">Uncharacterized protein</fullName>
    </submittedName>
</protein>
<dbReference type="PANTHER" id="PTHR34571:SF1">
    <property type="entry name" value="(S)-UREIDOGLYCINE AMINOHYDROLASE"/>
    <property type="match status" value="1"/>
</dbReference>
<dbReference type="GO" id="GO:0071522">
    <property type="term" value="F:ureidoglycine aminohydrolase activity"/>
    <property type="evidence" value="ECO:0007669"/>
    <property type="project" value="InterPro"/>
</dbReference>
<dbReference type="InterPro" id="IPR017627">
    <property type="entry name" value="UGHY"/>
</dbReference>
<dbReference type="Gene3D" id="2.60.120.10">
    <property type="entry name" value="Jelly Rolls"/>
    <property type="match status" value="1"/>
</dbReference>
<dbReference type="Proteomes" id="UP000032141">
    <property type="component" value="Chromosome C3"/>
</dbReference>
<sequence length="109" mass="12888">MGFVQLLRSLNQTRSQNPFTGKSRIQHSLTPPRKFLIFVDLPGYTRSVYKRNHALITPESHVYSPLPDWYDKHIRGVFDHTCNGFPFCHILCQNERSVIIIKFFIFFFI</sequence>
<evidence type="ECO:0000313" key="2">
    <source>
        <dbReference type="Proteomes" id="UP000032141"/>
    </source>
</evidence>
<evidence type="ECO:0000313" key="1">
    <source>
        <dbReference type="EnsemblPlants" id="Bo3g081300.1"/>
    </source>
</evidence>
<accession>A0A0D3BCS8</accession>
<dbReference type="PANTHER" id="PTHR34571">
    <property type="entry name" value="(S)-UREIDOGLYCINE AMINOHYDROLASE"/>
    <property type="match status" value="1"/>
</dbReference>
<dbReference type="InterPro" id="IPR014710">
    <property type="entry name" value="RmlC-like_jellyroll"/>
</dbReference>
<dbReference type="AlphaFoldDB" id="A0A0D3BCS8"/>
<reference evidence="1 2" key="1">
    <citation type="journal article" date="2014" name="Genome Biol.">
        <title>Transcriptome and methylome profiling reveals relics of genome dominance in the mesopolyploid Brassica oleracea.</title>
        <authorList>
            <person name="Parkin I.A."/>
            <person name="Koh C."/>
            <person name="Tang H."/>
            <person name="Robinson S.J."/>
            <person name="Kagale S."/>
            <person name="Clarke W.E."/>
            <person name="Town C.D."/>
            <person name="Nixon J."/>
            <person name="Krishnakumar V."/>
            <person name="Bidwell S.L."/>
            <person name="Denoeud F."/>
            <person name="Belcram H."/>
            <person name="Links M.G."/>
            <person name="Just J."/>
            <person name="Clarke C."/>
            <person name="Bender T."/>
            <person name="Huebert T."/>
            <person name="Mason A.S."/>
            <person name="Pires J.C."/>
            <person name="Barker G."/>
            <person name="Moore J."/>
            <person name="Walley P.G."/>
            <person name="Manoli S."/>
            <person name="Batley J."/>
            <person name="Edwards D."/>
            <person name="Nelson M.N."/>
            <person name="Wang X."/>
            <person name="Paterson A.H."/>
            <person name="King G."/>
            <person name="Bancroft I."/>
            <person name="Chalhoub B."/>
            <person name="Sharpe A.G."/>
        </authorList>
    </citation>
    <scope>NUCLEOTIDE SEQUENCE</scope>
    <source>
        <strain evidence="1 2">cv. TO1000</strain>
    </source>
</reference>